<gene>
    <name evidence="3" type="ORF">GCM10022261_00180</name>
</gene>
<reference evidence="4" key="1">
    <citation type="journal article" date="2019" name="Int. J. Syst. Evol. Microbiol.">
        <title>The Global Catalogue of Microorganisms (GCM) 10K type strain sequencing project: providing services to taxonomists for standard genome sequencing and annotation.</title>
        <authorList>
            <consortium name="The Broad Institute Genomics Platform"/>
            <consortium name="The Broad Institute Genome Sequencing Center for Infectious Disease"/>
            <person name="Wu L."/>
            <person name="Ma J."/>
        </authorList>
    </citation>
    <scope>NUCLEOTIDE SEQUENCE [LARGE SCALE GENOMIC DNA]</scope>
    <source>
        <strain evidence="4">JCM 17458</strain>
    </source>
</reference>
<accession>A0ABP8EES0</accession>
<proteinExistence type="predicted"/>
<dbReference type="Pfam" id="PF00496">
    <property type="entry name" value="SBP_bac_5"/>
    <property type="match status" value="1"/>
</dbReference>
<dbReference type="PROSITE" id="PS51257">
    <property type="entry name" value="PROKAR_LIPOPROTEIN"/>
    <property type="match status" value="1"/>
</dbReference>
<keyword evidence="1" id="KW-0732">Signal</keyword>
<feature type="signal peptide" evidence="1">
    <location>
        <begin position="1"/>
        <end position="40"/>
    </location>
</feature>
<dbReference type="PANTHER" id="PTHR30290">
    <property type="entry name" value="PERIPLASMIC BINDING COMPONENT OF ABC TRANSPORTER"/>
    <property type="match status" value="1"/>
</dbReference>
<evidence type="ECO:0000256" key="1">
    <source>
        <dbReference type="SAM" id="SignalP"/>
    </source>
</evidence>
<dbReference type="InterPro" id="IPR030678">
    <property type="entry name" value="Peptide/Ni-bd"/>
</dbReference>
<dbReference type="InterPro" id="IPR000914">
    <property type="entry name" value="SBP_5_dom"/>
</dbReference>
<evidence type="ECO:0000259" key="2">
    <source>
        <dbReference type="Pfam" id="PF00496"/>
    </source>
</evidence>
<keyword evidence="4" id="KW-1185">Reference proteome</keyword>
<name>A0ABP8EES0_9MICO</name>
<dbReference type="RefSeq" id="WP_236866707.1">
    <property type="nucleotide sequence ID" value="NZ_BAABAZ010000001.1"/>
</dbReference>
<evidence type="ECO:0000313" key="4">
    <source>
        <dbReference type="Proteomes" id="UP001501586"/>
    </source>
</evidence>
<sequence length="555" mass="61287">MSPRSLRRRAEGPAGFAGILAASSAALLVLSGCATGTSSAAEGTAGTPTRGGTLTVATNGQEPDCIDPLVNSTAGVSVSRQFSDSLFWQTEDGKFEPWLATGYEVNEDGTVYTLGIREGVTFTDGAPLNAEAVKTNFDYMVDPATKSQLAAAYFRPYEKSIVKDEYTLEVHLKQPYNSFINILAQSYFALLSPKQITEAPETTCDKPIGSGPFIVEEWNKGRSVEFVRNDDYDWGPPGTHDGPAYVERFNLLFIDEDQVRANALRSGEVDAIDFVPTENMEEFEASSDYGYIEAVRPGTPYAMHLNTARAPFDDKRVRKALLHSINRPEIVSAASFGQWETSNFLTPSTPDYSAELGAAIEYDVAKANALLDEAGWTERDSDGYRVQDGKRLTAAAPLDGTNAARQRLAVLAQASAKEVGIEIEIELLAWQQLSERMWSGDYDIYSGLWSSNTADMLWLRWSSANISTPELVGQNQSNFANREFDELVDRARVSIDPEERKELYRQAQALLIGEVPSIPLYGDPRSAAFPNTVQGVKFDYAYLQPYWFDTWVEEK</sequence>
<dbReference type="SUPFAM" id="SSF53850">
    <property type="entry name" value="Periplasmic binding protein-like II"/>
    <property type="match status" value="1"/>
</dbReference>
<dbReference type="Gene3D" id="3.40.190.10">
    <property type="entry name" value="Periplasmic binding protein-like II"/>
    <property type="match status" value="1"/>
</dbReference>
<dbReference type="InterPro" id="IPR039424">
    <property type="entry name" value="SBP_5"/>
</dbReference>
<organism evidence="3 4">
    <name type="scientific">Brevibacterium daeguense</name>
    <dbReference type="NCBI Taxonomy" id="909936"/>
    <lineage>
        <taxon>Bacteria</taxon>
        <taxon>Bacillati</taxon>
        <taxon>Actinomycetota</taxon>
        <taxon>Actinomycetes</taxon>
        <taxon>Micrococcales</taxon>
        <taxon>Brevibacteriaceae</taxon>
        <taxon>Brevibacterium</taxon>
    </lineage>
</organism>
<protein>
    <submittedName>
        <fullName evidence="3">ABC transporter substrate-binding protein</fullName>
    </submittedName>
</protein>
<feature type="chain" id="PRO_5045946364" evidence="1">
    <location>
        <begin position="41"/>
        <end position="555"/>
    </location>
</feature>
<dbReference type="EMBL" id="BAABAZ010000001">
    <property type="protein sequence ID" value="GAA4282487.1"/>
    <property type="molecule type" value="Genomic_DNA"/>
</dbReference>
<evidence type="ECO:0000313" key="3">
    <source>
        <dbReference type="EMBL" id="GAA4282487.1"/>
    </source>
</evidence>
<dbReference type="PIRSF" id="PIRSF002741">
    <property type="entry name" value="MppA"/>
    <property type="match status" value="1"/>
</dbReference>
<comment type="caution">
    <text evidence="3">The sequence shown here is derived from an EMBL/GenBank/DDBJ whole genome shotgun (WGS) entry which is preliminary data.</text>
</comment>
<dbReference type="CDD" id="cd08492">
    <property type="entry name" value="PBP2_NikA_DppA_OppA_like_15"/>
    <property type="match status" value="1"/>
</dbReference>
<dbReference type="Gene3D" id="3.10.105.10">
    <property type="entry name" value="Dipeptide-binding Protein, Domain 3"/>
    <property type="match status" value="1"/>
</dbReference>
<feature type="domain" description="Solute-binding protein family 5" evidence="2">
    <location>
        <begin position="94"/>
        <end position="461"/>
    </location>
</feature>
<dbReference type="Proteomes" id="UP001501586">
    <property type="component" value="Unassembled WGS sequence"/>
</dbReference>